<feature type="transmembrane region" description="Helical" evidence="3">
    <location>
        <begin position="12"/>
        <end position="30"/>
    </location>
</feature>
<dbReference type="EMBL" id="CP027805">
    <property type="protein sequence ID" value="AWD63460.1"/>
    <property type="molecule type" value="Genomic_DNA"/>
</dbReference>
<evidence type="ECO:0000256" key="3">
    <source>
        <dbReference type="SAM" id="Phobius"/>
    </source>
</evidence>
<keyword evidence="2" id="KW-0012">Acyltransferase</keyword>
<dbReference type="Pfam" id="PF12822">
    <property type="entry name" value="ECF_trnsprt"/>
    <property type="match status" value="1"/>
</dbReference>
<evidence type="ECO:0000313" key="5">
    <source>
        <dbReference type="EMBL" id="AWD63460.1"/>
    </source>
</evidence>
<sequence>MSTLSFTGPRFITKNLTLAAMLVVLQVILNKLSIGDPAVLKFSFGFIATALIGYCLGPWIGGWSMVVSDIISNTILNSGSLFFPGFTLSAFISGVIAGMFLYQQRISWQQILIYEFFQLLLTNVIGTTLWLYLMSLSCSSSSHTFMALLFIRLPKELITWPIDACISYTAAIITIKFNFKIIMIRKMKSTDINRVMDIWLTTNLEAHPFINPNYWYQNSSNVQNAIQQADVYCSVSANEHIQGFIGLQDNYIAGLFIAKEYQSQHLGTNLLNVAKEKHQQLVLDVYLENQRAIKFYHQNGFQITKHNSLEAEMTWLK</sequence>
<reference evidence="5 6" key="1">
    <citation type="submission" date="2018-03" db="EMBL/GenBank/DDBJ databases">
        <title>Complete Genome Sequence of the Chinese traditional Highland Barley wine Isolate Lactobacillus reuteri WHH1689.</title>
        <authorList>
            <person name="Chen S."/>
            <person name="Chen L."/>
            <person name="Chen L."/>
            <person name="Li Y."/>
        </authorList>
    </citation>
    <scope>NUCLEOTIDE SEQUENCE [LARGE SCALE GENOMIC DNA]</scope>
    <source>
        <strain evidence="5 6">WHH1689</strain>
    </source>
</reference>
<dbReference type="Gene3D" id="1.10.1760.20">
    <property type="match status" value="1"/>
</dbReference>
<accession>A0A2S1EU19</accession>
<feature type="transmembrane region" description="Helical" evidence="3">
    <location>
        <begin position="157"/>
        <end position="179"/>
    </location>
</feature>
<dbReference type="InterPro" id="IPR024529">
    <property type="entry name" value="ECF_trnsprt_substrate-spec"/>
</dbReference>
<evidence type="ECO:0000256" key="2">
    <source>
        <dbReference type="ARBA" id="ARBA00023315"/>
    </source>
</evidence>
<gene>
    <name evidence="5" type="ORF">LWHH1689_2179</name>
</gene>
<keyword evidence="1" id="KW-0808">Transferase</keyword>
<feature type="transmembrane region" description="Helical" evidence="3">
    <location>
        <begin position="114"/>
        <end position="137"/>
    </location>
</feature>
<dbReference type="GO" id="GO:0022857">
    <property type="term" value="F:transmembrane transporter activity"/>
    <property type="evidence" value="ECO:0007669"/>
    <property type="project" value="InterPro"/>
</dbReference>
<proteinExistence type="predicted"/>
<dbReference type="NCBIfam" id="TIGR04518">
    <property type="entry name" value="ECF_S_folT_fam"/>
    <property type="match status" value="1"/>
</dbReference>
<dbReference type="SUPFAM" id="SSF55729">
    <property type="entry name" value="Acyl-CoA N-acyltransferases (Nat)"/>
    <property type="match status" value="1"/>
</dbReference>
<evidence type="ECO:0000256" key="1">
    <source>
        <dbReference type="ARBA" id="ARBA00022679"/>
    </source>
</evidence>
<dbReference type="Pfam" id="PF00583">
    <property type="entry name" value="Acetyltransf_1"/>
    <property type="match status" value="1"/>
</dbReference>
<organism evidence="5 6">
    <name type="scientific">Limosilactobacillus reuteri</name>
    <name type="common">Lactobacillus reuteri</name>
    <dbReference type="NCBI Taxonomy" id="1598"/>
    <lineage>
        <taxon>Bacteria</taxon>
        <taxon>Bacillati</taxon>
        <taxon>Bacillota</taxon>
        <taxon>Bacilli</taxon>
        <taxon>Lactobacillales</taxon>
        <taxon>Lactobacillaceae</taxon>
        <taxon>Limosilactobacillus</taxon>
    </lineage>
</organism>
<dbReference type="AlphaFoldDB" id="A0A2S1EU19"/>
<feature type="transmembrane region" description="Helical" evidence="3">
    <location>
        <begin position="42"/>
        <end position="61"/>
    </location>
</feature>
<protein>
    <submittedName>
        <fullName evidence="5">Membrane protein</fullName>
    </submittedName>
</protein>
<dbReference type="GO" id="GO:0016747">
    <property type="term" value="F:acyltransferase activity, transferring groups other than amino-acyl groups"/>
    <property type="evidence" value="ECO:0007669"/>
    <property type="project" value="InterPro"/>
</dbReference>
<dbReference type="PANTHER" id="PTHR43800:SF1">
    <property type="entry name" value="PEPTIDYL-LYSINE N-ACETYLTRANSFERASE YJAB"/>
    <property type="match status" value="1"/>
</dbReference>
<keyword evidence="3" id="KW-0812">Transmembrane</keyword>
<dbReference type="Proteomes" id="UP000244369">
    <property type="component" value="Chromosome"/>
</dbReference>
<dbReference type="PANTHER" id="PTHR43800">
    <property type="entry name" value="PEPTIDYL-LYSINE N-ACETYLTRANSFERASE YJAB"/>
    <property type="match status" value="1"/>
</dbReference>
<feature type="transmembrane region" description="Helical" evidence="3">
    <location>
        <begin position="81"/>
        <end position="102"/>
    </location>
</feature>
<keyword evidence="3" id="KW-0472">Membrane</keyword>
<dbReference type="Gene3D" id="3.40.630.30">
    <property type="match status" value="1"/>
</dbReference>
<keyword evidence="3" id="KW-1133">Transmembrane helix</keyword>
<evidence type="ECO:0000313" key="6">
    <source>
        <dbReference type="Proteomes" id="UP000244369"/>
    </source>
</evidence>
<dbReference type="InterPro" id="IPR000182">
    <property type="entry name" value="GNAT_dom"/>
</dbReference>
<dbReference type="InterPro" id="IPR030949">
    <property type="entry name" value="ECF_S_folate_fam"/>
</dbReference>
<feature type="domain" description="N-acetyltransferase" evidence="4">
    <location>
        <begin position="182"/>
        <end position="317"/>
    </location>
</feature>
<evidence type="ECO:0000259" key="4">
    <source>
        <dbReference type="PROSITE" id="PS51186"/>
    </source>
</evidence>
<dbReference type="InterPro" id="IPR016181">
    <property type="entry name" value="Acyl_CoA_acyltransferase"/>
</dbReference>
<name>A0A2S1EU19_LIMRT</name>
<dbReference type="PROSITE" id="PS51186">
    <property type="entry name" value="GNAT"/>
    <property type="match status" value="1"/>
</dbReference>